<dbReference type="Pfam" id="PF01875">
    <property type="entry name" value="Memo"/>
    <property type="match status" value="1"/>
</dbReference>
<evidence type="ECO:0000313" key="2">
    <source>
        <dbReference type="Proteomes" id="UP000461585"/>
    </source>
</evidence>
<keyword evidence="2" id="KW-1185">Reference proteome</keyword>
<comment type="caution">
    <text evidence="1">The sequence shown here is derived from an EMBL/GenBank/DDBJ whole genome shotgun (WGS) entry which is preliminary data.</text>
</comment>
<dbReference type="NCBIfam" id="TIGR04336">
    <property type="entry name" value="AmmeMemoSam_B"/>
    <property type="match status" value="1"/>
</dbReference>
<dbReference type="InterPro" id="IPR002737">
    <property type="entry name" value="MEMO1_fam"/>
</dbReference>
<dbReference type="EMBL" id="JAAEEH010000003">
    <property type="protein sequence ID" value="NDL66519.1"/>
    <property type="molecule type" value="Genomic_DNA"/>
</dbReference>
<organism evidence="1 2">
    <name type="scientific">Anaerotalea alkaliphila</name>
    <dbReference type="NCBI Taxonomy" id="2662126"/>
    <lineage>
        <taxon>Bacteria</taxon>
        <taxon>Bacillati</taxon>
        <taxon>Bacillota</taxon>
        <taxon>Clostridia</taxon>
        <taxon>Eubacteriales</taxon>
        <taxon>Anaerotalea</taxon>
    </lineage>
</organism>
<sequence>MSRSNRLLVVALVLLALLAGRDGLETGGPAGCGPVSATLEPAMDMSAFLPDKFLARGRMQAGEAYPLEEGQKVLGAVVPHHLVAGQLLHKTYKTLKEKANPDIIVLMGPNHGGEGPQVQAARTDFHVEGVGRIFHASNVVAPLLEKGACSPALAGVLQREHSTGVHLHYIGEFFPGVPVVVLLLNEPRRMEGLKTLAEGLAEVLGDASVLYLASIDFSHHLPLEAADRMDALTAPLVLERNHREVIGLSNRHLDSPSSFVLWSLLLELEDPGVRIRLLDKGNSARILQRPELGDTTSYMILMATTDRWE</sequence>
<dbReference type="AlphaFoldDB" id="A0A7X5HTT2"/>
<gene>
    <name evidence="1" type="primary">amrB</name>
    <name evidence="1" type="ORF">GXN74_01990</name>
</gene>
<evidence type="ECO:0000313" key="1">
    <source>
        <dbReference type="EMBL" id="NDL66519.1"/>
    </source>
</evidence>
<dbReference type="Gene3D" id="3.40.830.10">
    <property type="entry name" value="LigB-like"/>
    <property type="match status" value="1"/>
</dbReference>
<name>A0A7X5HTT2_9FIRM</name>
<protein>
    <submittedName>
        <fullName evidence="1">AmmeMemoRadiSam system protein B</fullName>
    </submittedName>
</protein>
<reference evidence="1 2" key="1">
    <citation type="submission" date="2020-01" db="EMBL/GenBank/DDBJ databases">
        <title>Anaeroalcalibacter tamaniensis gen. nov., sp. nov., moderately halophilic strictly anaerobic fermenter bacterium from mud volcano of Taman peninsula.</title>
        <authorList>
            <person name="Frolova A."/>
            <person name="Merkel A.Y."/>
            <person name="Slobodkin A.I."/>
        </authorList>
    </citation>
    <scope>NUCLEOTIDE SEQUENCE [LARGE SCALE GENOMIC DNA]</scope>
    <source>
        <strain evidence="1 2">F-3ap</strain>
    </source>
</reference>
<proteinExistence type="predicted"/>
<dbReference type="Proteomes" id="UP000461585">
    <property type="component" value="Unassembled WGS sequence"/>
</dbReference>
<dbReference type="RefSeq" id="WP_162369249.1">
    <property type="nucleotide sequence ID" value="NZ_JAAEEH010000003.1"/>
</dbReference>
<accession>A0A7X5HTT2</accession>